<protein>
    <submittedName>
        <fullName evidence="1">Jg15005 protein</fullName>
    </submittedName>
</protein>
<comment type="caution">
    <text evidence="1">The sequence shown here is derived from an EMBL/GenBank/DDBJ whole genome shotgun (WGS) entry which is preliminary data.</text>
</comment>
<keyword evidence="2" id="KW-1185">Reference proteome</keyword>
<sequence length="86" mass="10248">MQQETERNKFGRRMECTSETRYERRTRRVSQFPPAIRCRCGRRMGALAMVARANRNRCQSPPRLIRNEKNCENFRNNQREILASGT</sequence>
<gene>
    <name evidence="1" type="primary">jg15005</name>
    <name evidence="1" type="ORF">PAEG_LOCUS2116</name>
</gene>
<dbReference type="EMBL" id="CAKXAJ010006905">
    <property type="protein sequence ID" value="CAH2210205.1"/>
    <property type="molecule type" value="Genomic_DNA"/>
</dbReference>
<evidence type="ECO:0000313" key="2">
    <source>
        <dbReference type="Proteomes" id="UP000838756"/>
    </source>
</evidence>
<evidence type="ECO:0000313" key="1">
    <source>
        <dbReference type="EMBL" id="CAH2210205.1"/>
    </source>
</evidence>
<reference evidence="1" key="1">
    <citation type="submission" date="2022-03" db="EMBL/GenBank/DDBJ databases">
        <authorList>
            <person name="Lindestad O."/>
        </authorList>
    </citation>
    <scope>NUCLEOTIDE SEQUENCE</scope>
</reference>
<dbReference type="Proteomes" id="UP000838756">
    <property type="component" value="Unassembled WGS sequence"/>
</dbReference>
<name>A0A8S4QFQ5_9NEOP</name>
<organism evidence="1 2">
    <name type="scientific">Pararge aegeria aegeria</name>
    <dbReference type="NCBI Taxonomy" id="348720"/>
    <lineage>
        <taxon>Eukaryota</taxon>
        <taxon>Metazoa</taxon>
        <taxon>Ecdysozoa</taxon>
        <taxon>Arthropoda</taxon>
        <taxon>Hexapoda</taxon>
        <taxon>Insecta</taxon>
        <taxon>Pterygota</taxon>
        <taxon>Neoptera</taxon>
        <taxon>Endopterygota</taxon>
        <taxon>Lepidoptera</taxon>
        <taxon>Glossata</taxon>
        <taxon>Ditrysia</taxon>
        <taxon>Papilionoidea</taxon>
        <taxon>Nymphalidae</taxon>
        <taxon>Satyrinae</taxon>
        <taxon>Satyrini</taxon>
        <taxon>Parargina</taxon>
        <taxon>Pararge</taxon>
    </lineage>
</organism>
<accession>A0A8S4QFQ5</accession>
<proteinExistence type="predicted"/>
<dbReference type="AlphaFoldDB" id="A0A8S4QFQ5"/>